<protein>
    <submittedName>
        <fullName evidence="1">Uncharacterized protein</fullName>
    </submittedName>
</protein>
<comment type="caution">
    <text evidence="1">The sequence shown here is derived from an EMBL/GenBank/DDBJ whole genome shotgun (WGS) entry which is preliminary data.</text>
</comment>
<organism evidence="1 2">
    <name type="scientific">Ancylostoma ceylanicum</name>
    <dbReference type="NCBI Taxonomy" id="53326"/>
    <lineage>
        <taxon>Eukaryota</taxon>
        <taxon>Metazoa</taxon>
        <taxon>Ecdysozoa</taxon>
        <taxon>Nematoda</taxon>
        <taxon>Chromadorea</taxon>
        <taxon>Rhabditida</taxon>
        <taxon>Rhabditina</taxon>
        <taxon>Rhabditomorpha</taxon>
        <taxon>Strongyloidea</taxon>
        <taxon>Ancylostomatidae</taxon>
        <taxon>Ancylostomatinae</taxon>
        <taxon>Ancylostoma</taxon>
    </lineage>
</organism>
<gene>
    <name evidence="1" type="primary">Acey_s0484.g2313</name>
    <name evidence="1" type="ORF">Y032_0484g2313</name>
</gene>
<reference evidence="2" key="1">
    <citation type="journal article" date="2015" name="Nat. Genet.">
        <title>The genome and transcriptome of the zoonotic hookworm Ancylostoma ceylanicum identify infection-specific gene families.</title>
        <authorList>
            <person name="Schwarz E.M."/>
            <person name="Hu Y."/>
            <person name="Antoshechkin I."/>
            <person name="Miller M.M."/>
            <person name="Sternberg P.W."/>
            <person name="Aroian R.V."/>
        </authorList>
    </citation>
    <scope>NUCLEOTIDE SEQUENCE</scope>
    <source>
        <strain evidence="2">HY135</strain>
    </source>
</reference>
<name>A0A016WVI1_9BILA</name>
<keyword evidence="2" id="KW-1185">Reference proteome</keyword>
<dbReference type="Proteomes" id="UP000024635">
    <property type="component" value="Unassembled WGS sequence"/>
</dbReference>
<evidence type="ECO:0000313" key="2">
    <source>
        <dbReference type="Proteomes" id="UP000024635"/>
    </source>
</evidence>
<evidence type="ECO:0000313" key="1">
    <source>
        <dbReference type="EMBL" id="EYC43680.1"/>
    </source>
</evidence>
<proteinExistence type="predicted"/>
<dbReference type="EMBL" id="JARK01000084">
    <property type="protein sequence ID" value="EYC43680.1"/>
    <property type="molecule type" value="Genomic_DNA"/>
</dbReference>
<accession>A0A016WVI1</accession>
<dbReference type="AlphaFoldDB" id="A0A016WVI1"/>
<sequence length="130" mass="15640">MGPIYYTYFIQLNERFPTGNPYPVDSRSITIHNLPHLHFALPLVKTSHLRQEMNMDALYWMDKNKPDKNQCEWIHTRCVFPPTVKYIRYGPWILLQLFPRLFFCPSRQYSVPVVRLRRSWSIMQINELPA</sequence>